<evidence type="ECO:0000313" key="1">
    <source>
        <dbReference type="EMBL" id="EME63133.1"/>
    </source>
</evidence>
<accession>M2ZQR7</accession>
<dbReference type="EMBL" id="AOEX01000045">
    <property type="protein sequence ID" value="EME63133.1"/>
    <property type="molecule type" value="Genomic_DNA"/>
</dbReference>
<dbReference type="PATRIC" id="fig|1278076.4.peg.3135"/>
<dbReference type="AlphaFoldDB" id="M2ZQR7"/>
<dbReference type="RefSeq" id="WP_003937112.1">
    <property type="nucleotide sequence ID" value="NZ_AOEX01000045.1"/>
</dbReference>
<gene>
    <name evidence="1" type="ORF">G352_15155</name>
</gene>
<comment type="caution">
    <text evidence="1">The sequence shown here is derived from an EMBL/GenBank/DDBJ whole genome shotgun (WGS) entry which is preliminary data.</text>
</comment>
<evidence type="ECO:0000313" key="2">
    <source>
        <dbReference type="Proteomes" id="UP000011731"/>
    </source>
</evidence>
<reference evidence="1 2" key="1">
    <citation type="journal article" date="2013" name="Genome Announc.">
        <title>Draft Genome Sequence of Rhodococcus ruber Strain BKS 20-38.</title>
        <authorList>
            <person name="Bala M."/>
            <person name="Kumar S."/>
            <person name="Raghava G.P."/>
            <person name="Mayilraj S."/>
        </authorList>
    </citation>
    <scope>NUCLEOTIDE SEQUENCE [LARGE SCALE GENOMIC DNA]</scope>
    <source>
        <strain evidence="1 2">BKS 20-38</strain>
    </source>
</reference>
<proteinExistence type="predicted"/>
<keyword evidence="2" id="KW-1185">Reference proteome</keyword>
<sequence length="97" mass="10822">MTPDELPTRTTKLYADAGFVPIARLAWNDDYAPDGWNYETYRRYNNGQPDVVFMAYNPRAVGSLYERGAGEYVANYDDGIVKAQAYQTASVGNRGLG</sequence>
<protein>
    <submittedName>
        <fullName evidence="1">Uncharacterized protein</fullName>
    </submittedName>
</protein>
<name>M2ZQR7_9NOCA</name>
<organism evidence="1 2">
    <name type="scientific">Rhodococcus ruber BKS 20-38</name>
    <dbReference type="NCBI Taxonomy" id="1278076"/>
    <lineage>
        <taxon>Bacteria</taxon>
        <taxon>Bacillati</taxon>
        <taxon>Actinomycetota</taxon>
        <taxon>Actinomycetes</taxon>
        <taxon>Mycobacteriales</taxon>
        <taxon>Nocardiaceae</taxon>
        <taxon>Rhodococcus</taxon>
    </lineage>
</organism>
<dbReference type="Proteomes" id="UP000011731">
    <property type="component" value="Unassembled WGS sequence"/>
</dbReference>